<keyword evidence="2" id="KW-0479">Metal-binding</keyword>
<comment type="cofactor">
    <cofactor evidence="1">
        <name>Fe(2+)</name>
        <dbReference type="ChEBI" id="CHEBI:29033"/>
    </cofactor>
</comment>
<evidence type="ECO:0000256" key="1">
    <source>
        <dbReference type="ARBA" id="ARBA00001954"/>
    </source>
</evidence>
<dbReference type="Proteomes" id="UP001500359">
    <property type="component" value="Unassembled WGS sequence"/>
</dbReference>
<dbReference type="RefSeq" id="WP_343856013.1">
    <property type="nucleotide sequence ID" value="NZ_BAAAFD010000001.1"/>
</dbReference>
<dbReference type="EMBL" id="BAAAFD010000001">
    <property type="protein sequence ID" value="GAA0852765.1"/>
    <property type="molecule type" value="Genomic_DNA"/>
</dbReference>
<organism evidence="5 6">
    <name type="scientific">Aliiglaciecola litoralis</name>
    <dbReference type="NCBI Taxonomy" id="582857"/>
    <lineage>
        <taxon>Bacteria</taxon>
        <taxon>Pseudomonadati</taxon>
        <taxon>Pseudomonadota</taxon>
        <taxon>Gammaproteobacteria</taxon>
        <taxon>Alteromonadales</taxon>
        <taxon>Alteromonadaceae</taxon>
        <taxon>Aliiglaciecola</taxon>
    </lineage>
</organism>
<comment type="caution">
    <text evidence="5">The sequence shown here is derived from an EMBL/GenBank/DDBJ whole genome shotgun (WGS) entry which is preliminary data.</text>
</comment>
<evidence type="ECO:0000256" key="2">
    <source>
        <dbReference type="ARBA" id="ARBA00022723"/>
    </source>
</evidence>
<reference evidence="6" key="1">
    <citation type="journal article" date="2019" name="Int. J. Syst. Evol. Microbiol.">
        <title>The Global Catalogue of Microorganisms (GCM) 10K type strain sequencing project: providing services to taxonomists for standard genome sequencing and annotation.</title>
        <authorList>
            <consortium name="The Broad Institute Genomics Platform"/>
            <consortium name="The Broad Institute Genome Sequencing Center for Infectious Disease"/>
            <person name="Wu L."/>
            <person name="Ma J."/>
        </authorList>
    </citation>
    <scope>NUCLEOTIDE SEQUENCE [LARGE SCALE GENOMIC DNA]</scope>
    <source>
        <strain evidence="6">JCM 15896</strain>
    </source>
</reference>
<dbReference type="PANTHER" id="PTHR13096">
    <property type="entry name" value="MINA53 MYC INDUCED NUCLEAR ANTIGEN"/>
    <property type="match status" value="1"/>
</dbReference>
<dbReference type="PROSITE" id="PS51184">
    <property type="entry name" value="JMJC"/>
    <property type="match status" value="1"/>
</dbReference>
<dbReference type="Gene3D" id="2.60.120.650">
    <property type="entry name" value="Cupin"/>
    <property type="match status" value="1"/>
</dbReference>
<evidence type="ECO:0000313" key="6">
    <source>
        <dbReference type="Proteomes" id="UP001500359"/>
    </source>
</evidence>
<protein>
    <submittedName>
        <fullName evidence="5">Cupin domain-containing protein</fullName>
    </submittedName>
</protein>
<dbReference type="InterPro" id="IPR039994">
    <property type="entry name" value="NO66-like"/>
</dbReference>
<dbReference type="InterPro" id="IPR003347">
    <property type="entry name" value="JmjC_dom"/>
</dbReference>
<sequence>MNSYVLSMMNKQEFVEYYWQKKPLVIRQAFQNFVDPIDQHELAGLAQEADIDSRIITNHQSRWTVSHGPFEDFSPHCVGAWTLLVQAVDCYSEQAKALLDSFDFIPKWRVDDLMVSFSTAGAGVGPHLDQYDVFIVQGTGSRRWQVGEKKDYKTIVPTKDLKQTEPFEPIIDEVLLPGDMIYIPPGFPHNGVALEECLNYSIGFRAPTQRELLCALADYAQDFELFETRYSDPNLQLRDNQFEINLHEKQQFKELLLQMINSSQFDDFIGHFLSEPVSSGEYDAEFEENYSTETVANMLAEGTQFVAQSDAQIVQSKVKLGDKYQYVTWINQHKLIVNDRDIDDFNEMLTAPLLDKNQKIYHQNGLFFVQTLSRLISTGGFIPV</sequence>
<dbReference type="Gene3D" id="3.40.366.30">
    <property type="entry name" value="50S ribosomal protein L16 arginine hydroxylase, Chain A, Domain 2"/>
    <property type="match status" value="1"/>
</dbReference>
<evidence type="ECO:0000313" key="5">
    <source>
        <dbReference type="EMBL" id="GAA0852765.1"/>
    </source>
</evidence>
<proteinExistence type="predicted"/>
<dbReference type="Pfam" id="PF08007">
    <property type="entry name" value="JmjC_2"/>
    <property type="match status" value="1"/>
</dbReference>
<evidence type="ECO:0000256" key="3">
    <source>
        <dbReference type="ARBA" id="ARBA00023004"/>
    </source>
</evidence>
<dbReference type="SUPFAM" id="SSF51197">
    <property type="entry name" value="Clavaminate synthase-like"/>
    <property type="match status" value="1"/>
</dbReference>
<feature type="domain" description="JmjC" evidence="4">
    <location>
        <begin position="94"/>
        <end position="221"/>
    </location>
</feature>
<accession>A0ABP3WMW0</accession>
<evidence type="ECO:0000259" key="4">
    <source>
        <dbReference type="PROSITE" id="PS51184"/>
    </source>
</evidence>
<keyword evidence="6" id="KW-1185">Reference proteome</keyword>
<gene>
    <name evidence="5" type="ORF">GCM10009114_03760</name>
</gene>
<dbReference type="SMART" id="SM00558">
    <property type="entry name" value="JmjC"/>
    <property type="match status" value="1"/>
</dbReference>
<name>A0ABP3WMW0_9ALTE</name>
<dbReference type="PANTHER" id="PTHR13096:SF8">
    <property type="entry name" value="RIBOSOMAL OXYGENASE 1"/>
    <property type="match status" value="1"/>
</dbReference>
<keyword evidence="3" id="KW-0408">Iron</keyword>